<dbReference type="AlphaFoldDB" id="A0AAW1IAX5"/>
<evidence type="ECO:0000313" key="2">
    <source>
        <dbReference type="EMBL" id="KAK9686403.1"/>
    </source>
</evidence>
<accession>A0AAW1IAX5</accession>
<dbReference type="EMBL" id="JASPKY010000709">
    <property type="protein sequence ID" value="KAK9686403.1"/>
    <property type="molecule type" value="Genomic_DNA"/>
</dbReference>
<reference evidence="2 3" key="1">
    <citation type="journal article" date="2024" name="BMC Genomics">
        <title>De novo assembly and annotation of Popillia japonica's genome with initial clues to its potential as an invasive pest.</title>
        <authorList>
            <person name="Cucini C."/>
            <person name="Boschi S."/>
            <person name="Funari R."/>
            <person name="Cardaioli E."/>
            <person name="Iannotti N."/>
            <person name="Marturano G."/>
            <person name="Paoli F."/>
            <person name="Bruttini M."/>
            <person name="Carapelli A."/>
            <person name="Frati F."/>
            <person name="Nardi F."/>
        </authorList>
    </citation>
    <scope>NUCLEOTIDE SEQUENCE [LARGE SCALE GENOMIC DNA]</scope>
    <source>
        <strain evidence="2">DMR45628</strain>
    </source>
</reference>
<sequence length="142" mass="16529">MPASALEQIAERNKKRRLYQRTRDPSHLADMKRLSVEIKNKVAQHKNQEYANRLGDISTRDGSIWRLNKHLRRPHEGVNAARDGSIWRLNKHLRRPHEGVNAVQRPDGAYAIQREEVAETMANTFRRYHSGRMAPTRSSGKR</sequence>
<evidence type="ECO:0000313" key="3">
    <source>
        <dbReference type="Proteomes" id="UP001458880"/>
    </source>
</evidence>
<keyword evidence="3" id="KW-1185">Reference proteome</keyword>
<feature type="region of interest" description="Disordered" evidence="1">
    <location>
        <begin position="1"/>
        <end position="25"/>
    </location>
</feature>
<proteinExistence type="predicted"/>
<gene>
    <name evidence="2" type="ORF">QE152_g37225</name>
</gene>
<comment type="caution">
    <text evidence="2">The sequence shown here is derived from an EMBL/GenBank/DDBJ whole genome shotgun (WGS) entry which is preliminary data.</text>
</comment>
<dbReference type="Proteomes" id="UP001458880">
    <property type="component" value="Unassembled WGS sequence"/>
</dbReference>
<name>A0AAW1IAX5_POPJA</name>
<organism evidence="2 3">
    <name type="scientific">Popillia japonica</name>
    <name type="common">Japanese beetle</name>
    <dbReference type="NCBI Taxonomy" id="7064"/>
    <lineage>
        <taxon>Eukaryota</taxon>
        <taxon>Metazoa</taxon>
        <taxon>Ecdysozoa</taxon>
        <taxon>Arthropoda</taxon>
        <taxon>Hexapoda</taxon>
        <taxon>Insecta</taxon>
        <taxon>Pterygota</taxon>
        <taxon>Neoptera</taxon>
        <taxon>Endopterygota</taxon>
        <taxon>Coleoptera</taxon>
        <taxon>Polyphaga</taxon>
        <taxon>Scarabaeiformia</taxon>
        <taxon>Scarabaeidae</taxon>
        <taxon>Rutelinae</taxon>
        <taxon>Popillia</taxon>
    </lineage>
</organism>
<protein>
    <submittedName>
        <fullName evidence="2">Uncharacterized protein</fullName>
    </submittedName>
</protein>
<evidence type="ECO:0000256" key="1">
    <source>
        <dbReference type="SAM" id="MobiDB-lite"/>
    </source>
</evidence>